<name>A0ACB0I6P2_TRIPR</name>
<sequence length="367" mass="42203">MCDASNYAVGAVLAQRVEKAAHVIYYASRTLDSAQANYTTTEKELLAIVFALDKFRSYLPGSKVIIFTDHAALKYLLKKPEAKPRLIRWMLLLQEFNVEIKDKSGAENLMADHLSRIERDGDIFPIQDEFPDEQLLLLHGVTPWFADIVNYLVAGVFPAAEISNREIKQILEKMVQPNRKDWSRRLEDALWAQRTAFKTPIGMSPYRLVFGKACHLLVEIEHRAYWAVKSCNMEMQKAGMERKLQLEQLEELRLEAYESSKIYKEKTKHFHDKMISMKEFSVGQRVLLFNSRLKVMDGKLRSRWIGPFVVTNVFPHGAVEIKSAGTNKVFQVNGQRLKLFHESSVPEEEGHVEELSLEKPFYPAATP</sequence>
<dbReference type="Proteomes" id="UP001177021">
    <property type="component" value="Unassembled WGS sequence"/>
</dbReference>
<gene>
    <name evidence="1" type="ORF">MILVUS5_LOCUS123</name>
</gene>
<dbReference type="EMBL" id="CASHSV030000001">
    <property type="protein sequence ID" value="CAJ2627732.1"/>
    <property type="molecule type" value="Genomic_DNA"/>
</dbReference>
<evidence type="ECO:0000313" key="1">
    <source>
        <dbReference type="EMBL" id="CAJ2627732.1"/>
    </source>
</evidence>
<evidence type="ECO:0000313" key="2">
    <source>
        <dbReference type="Proteomes" id="UP001177021"/>
    </source>
</evidence>
<proteinExistence type="predicted"/>
<keyword evidence="2" id="KW-1185">Reference proteome</keyword>
<accession>A0ACB0I6P2</accession>
<organism evidence="1 2">
    <name type="scientific">Trifolium pratense</name>
    <name type="common">Red clover</name>
    <dbReference type="NCBI Taxonomy" id="57577"/>
    <lineage>
        <taxon>Eukaryota</taxon>
        <taxon>Viridiplantae</taxon>
        <taxon>Streptophyta</taxon>
        <taxon>Embryophyta</taxon>
        <taxon>Tracheophyta</taxon>
        <taxon>Spermatophyta</taxon>
        <taxon>Magnoliopsida</taxon>
        <taxon>eudicotyledons</taxon>
        <taxon>Gunneridae</taxon>
        <taxon>Pentapetalae</taxon>
        <taxon>rosids</taxon>
        <taxon>fabids</taxon>
        <taxon>Fabales</taxon>
        <taxon>Fabaceae</taxon>
        <taxon>Papilionoideae</taxon>
        <taxon>50 kb inversion clade</taxon>
        <taxon>NPAAA clade</taxon>
        <taxon>Hologalegina</taxon>
        <taxon>IRL clade</taxon>
        <taxon>Trifolieae</taxon>
        <taxon>Trifolium</taxon>
    </lineage>
</organism>
<reference evidence="1" key="1">
    <citation type="submission" date="2023-10" db="EMBL/GenBank/DDBJ databases">
        <authorList>
            <person name="Rodriguez Cubillos JULIANA M."/>
            <person name="De Vega J."/>
        </authorList>
    </citation>
    <scope>NUCLEOTIDE SEQUENCE</scope>
</reference>
<protein>
    <submittedName>
        <fullName evidence="1">Uncharacterized protein</fullName>
    </submittedName>
</protein>
<comment type="caution">
    <text evidence="1">The sequence shown here is derived from an EMBL/GenBank/DDBJ whole genome shotgun (WGS) entry which is preliminary data.</text>
</comment>